<comment type="cofactor">
    <cofactor evidence="1">
        <name>Mg(2+)</name>
        <dbReference type="ChEBI" id="CHEBI:18420"/>
    </cofactor>
</comment>
<comment type="catalytic activity">
    <reaction evidence="10">
        <text>L-threonyl-[protein] + FAD = FMN-L-threonyl-[protein] + AMP + H(+)</text>
        <dbReference type="Rhea" id="RHEA:36847"/>
        <dbReference type="Rhea" id="RHEA-COMP:11060"/>
        <dbReference type="Rhea" id="RHEA-COMP:11061"/>
        <dbReference type="ChEBI" id="CHEBI:15378"/>
        <dbReference type="ChEBI" id="CHEBI:30013"/>
        <dbReference type="ChEBI" id="CHEBI:57692"/>
        <dbReference type="ChEBI" id="CHEBI:74257"/>
        <dbReference type="ChEBI" id="CHEBI:456215"/>
        <dbReference type="EC" id="2.7.1.180"/>
    </reaction>
</comment>
<evidence type="ECO:0000256" key="4">
    <source>
        <dbReference type="ARBA" id="ARBA00022630"/>
    </source>
</evidence>
<dbReference type="InterPro" id="IPR003374">
    <property type="entry name" value="ApbE-like_sf"/>
</dbReference>
<evidence type="ECO:0000313" key="11">
    <source>
        <dbReference type="EMBL" id="SEA39423.1"/>
    </source>
</evidence>
<sequence length="244" mass="25683">MSVWLRRARPLLGTLVEIGVPQEAAAEDALQAAFAAVRRVQACMSRFELDSDVARFAALPSGASMEVESETAVVLQSAWALQQASGGLFDITLGRAPDGWRCEGRSLHKQAAAAAFDLGGIAKGYAVDSAVQTLQRLGCTAGWVNAGGDLRAFGAVLLPVLLRDEDSGGVHPFMQLGDAAFSTSRFGVHCRSQVWAAGGRGVDAHVSVAAPSCLWADALTKVVAASGDAQHPLLQEHRARAWLH</sequence>
<dbReference type="Pfam" id="PF02424">
    <property type="entry name" value="ApbE"/>
    <property type="match status" value="1"/>
</dbReference>
<keyword evidence="11" id="KW-0449">Lipoprotein</keyword>
<evidence type="ECO:0000256" key="10">
    <source>
        <dbReference type="ARBA" id="ARBA00048540"/>
    </source>
</evidence>
<dbReference type="GeneID" id="34232584"/>
<dbReference type="GO" id="GO:0016740">
    <property type="term" value="F:transferase activity"/>
    <property type="evidence" value="ECO:0007669"/>
    <property type="project" value="UniProtKB-KW"/>
</dbReference>
<dbReference type="PANTHER" id="PTHR30040">
    <property type="entry name" value="THIAMINE BIOSYNTHESIS LIPOPROTEIN APBE"/>
    <property type="match status" value="1"/>
</dbReference>
<protein>
    <recommendedName>
        <fullName evidence="3">FAD:protein FMN transferase</fullName>
        <ecNumber evidence="2">2.7.1.180</ecNumber>
    </recommendedName>
    <alternativeName>
        <fullName evidence="9">Flavin transferase</fullName>
    </alternativeName>
</protein>
<reference evidence="12" key="1">
    <citation type="submission" date="2016-10" db="EMBL/GenBank/DDBJ databases">
        <authorList>
            <person name="Varghese N."/>
            <person name="Submissions S."/>
        </authorList>
    </citation>
    <scope>NUCLEOTIDE SEQUENCE [LARGE SCALE GENOMIC DNA]</scope>
    <source>
        <strain evidence="12">DSM 25157</strain>
    </source>
</reference>
<evidence type="ECO:0000256" key="5">
    <source>
        <dbReference type="ARBA" id="ARBA00022679"/>
    </source>
</evidence>
<keyword evidence="6" id="KW-0479">Metal-binding</keyword>
<dbReference type="RefSeq" id="WP_092698115.1">
    <property type="nucleotide sequence ID" value="NZ_CAXIQL010000084.1"/>
</dbReference>
<dbReference type="InterPro" id="IPR024932">
    <property type="entry name" value="ApbE"/>
</dbReference>
<dbReference type="GO" id="GO:0046872">
    <property type="term" value="F:metal ion binding"/>
    <property type="evidence" value="ECO:0007669"/>
    <property type="project" value="UniProtKB-KW"/>
</dbReference>
<keyword evidence="12" id="KW-1185">Reference proteome</keyword>
<dbReference type="PANTHER" id="PTHR30040:SF2">
    <property type="entry name" value="FAD:PROTEIN FMN TRANSFERASE"/>
    <property type="match status" value="1"/>
</dbReference>
<evidence type="ECO:0000256" key="1">
    <source>
        <dbReference type="ARBA" id="ARBA00001946"/>
    </source>
</evidence>
<evidence type="ECO:0000256" key="9">
    <source>
        <dbReference type="ARBA" id="ARBA00031306"/>
    </source>
</evidence>
<dbReference type="SUPFAM" id="SSF143631">
    <property type="entry name" value="ApbE-like"/>
    <property type="match status" value="1"/>
</dbReference>
<evidence type="ECO:0000256" key="3">
    <source>
        <dbReference type="ARBA" id="ARBA00016337"/>
    </source>
</evidence>
<organism evidence="11 12">
    <name type="scientific">Acidovorax soli</name>
    <dbReference type="NCBI Taxonomy" id="592050"/>
    <lineage>
        <taxon>Bacteria</taxon>
        <taxon>Pseudomonadati</taxon>
        <taxon>Pseudomonadota</taxon>
        <taxon>Betaproteobacteria</taxon>
        <taxon>Burkholderiales</taxon>
        <taxon>Comamonadaceae</taxon>
        <taxon>Acidovorax</taxon>
    </lineage>
</organism>
<dbReference type="EC" id="2.7.1.180" evidence="2"/>
<dbReference type="Gene3D" id="3.10.520.10">
    <property type="entry name" value="ApbE-like domains"/>
    <property type="match status" value="2"/>
</dbReference>
<dbReference type="AlphaFoldDB" id="A0A1H4AU35"/>
<keyword evidence="5" id="KW-0808">Transferase</keyword>
<evidence type="ECO:0000256" key="6">
    <source>
        <dbReference type="ARBA" id="ARBA00022723"/>
    </source>
</evidence>
<proteinExistence type="predicted"/>
<dbReference type="EMBL" id="FNQJ01000011">
    <property type="protein sequence ID" value="SEA39423.1"/>
    <property type="molecule type" value="Genomic_DNA"/>
</dbReference>
<keyword evidence="7" id="KW-0274">FAD</keyword>
<gene>
    <name evidence="11" type="ORF">SAMN05421875_11184</name>
</gene>
<evidence type="ECO:0000256" key="2">
    <source>
        <dbReference type="ARBA" id="ARBA00011955"/>
    </source>
</evidence>
<evidence type="ECO:0000313" key="12">
    <source>
        <dbReference type="Proteomes" id="UP000199002"/>
    </source>
</evidence>
<name>A0A1H4AU35_9BURK</name>
<keyword evidence="4" id="KW-0285">Flavoprotein</keyword>
<keyword evidence="8" id="KW-0460">Magnesium</keyword>
<evidence type="ECO:0000256" key="7">
    <source>
        <dbReference type="ARBA" id="ARBA00022827"/>
    </source>
</evidence>
<dbReference type="STRING" id="592050.SAMN05421875_11184"/>
<dbReference type="Proteomes" id="UP000199002">
    <property type="component" value="Unassembled WGS sequence"/>
</dbReference>
<evidence type="ECO:0000256" key="8">
    <source>
        <dbReference type="ARBA" id="ARBA00022842"/>
    </source>
</evidence>
<accession>A0A1H4AU35</accession>